<protein>
    <submittedName>
        <fullName evidence="2">Uncharacterized protein</fullName>
    </submittedName>
</protein>
<sequence>MLQRKRNFDQEEGNTNNMQHDPKRRKFDHEYDAPAHQAPQSMLGESSSYIRIGGSNSIVCLPPFSQFLQEPSLDFVNAEQCTELTPYEPDEQDGPEGPVPDISTSERLELGVGMITQQTAMRHSQASGYRMPPRMVLNTTLDYTGPVRHGAQFELLRPRYADVTGFSTSLMLGDNRARQVPRPRTAQQQRSVLLRPTHRHEWPSCYQPTTLPEVVNPLQRYNFPLYASHDLDAMHGSVEDGTEESDTEPFSTMHRVPTLARGRSSQRAVALRGLVAEGKHTGLSADGTITQSVSAGRAIAHQEPHARNVSPSFDLPQAHSMLEIGPHSQYAFIGTPYSSTTIVDRAGDEASAAQGLVSLSHHGYENDLYDRGSAFSGIDMAGYDAASHMSCFHSAPNRDRYHIPQERPIELLRQPVDWEANQPDESYQLVTDTGEEQRSGRGYASTPRVIREERARGGCL</sequence>
<feature type="region of interest" description="Disordered" evidence="1">
    <location>
        <begin position="430"/>
        <end position="449"/>
    </location>
</feature>
<organism evidence="2 3">
    <name type="scientific">Cercospora zeae-maydis SCOH1-5</name>
    <dbReference type="NCBI Taxonomy" id="717836"/>
    <lineage>
        <taxon>Eukaryota</taxon>
        <taxon>Fungi</taxon>
        <taxon>Dikarya</taxon>
        <taxon>Ascomycota</taxon>
        <taxon>Pezizomycotina</taxon>
        <taxon>Dothideomycetes</taxon>
        <taxon>Dothideomycetidae</taxon>
        <taxon>Mycosphaerellales</taxon>
        <taxon>Mycosphaerellaceae</taxon>
        <taxon>Cercospora</taxon>
    </lineage>
</organism>
<keyword evidence="3" id="KW-1185">Reference proteome</keyword>
<feature type="region of interest" description="Disordered" evidence="1">
    <location>
        <begin position="1"/>
        <end position="24"/>
    </location>
</feature>
<name>A0A6A6F6K4_9PEZI</name>
<dbReference type="EMBL" id="ML992686">
    <property type="protein sequence ID" value="KAF2209426.1"/>
    <property type="molecule type" value="Genomic_DNA"/>
</dbReference>
<evidence type="ECO:0000313" key="3">
    <source>
        <dbReference type="Proteomes" id="UP000799539"/>
    </source>
</evidence>
<proteinExistence type="predicted"/>
<evidence type="ECO:0000256" key="1">
    <source>
        <dbReference type="SAM" id="MobiDB-lite"/>
    </source>
</evidence>
<dbReference type="Proteomes" id="UP000799539">
    <property type="component" value="Unassembled WGS sequence"/>
</dbReference>
<reference evidence="2" key="1">
    <citation type="journal article" date="2020" name="Stud. Mycol.">
        <title>101 Dothideomycetes genomes: a test case for predicting lifestyles and emergence of pathogens.</title>
        <authorList>
            <person name="Haridas S."/>
            <person name="Albert R."/>
            <person name="Binder M."/>
            <person name="Bloem J."/>
            <person name="Labutti K."/>
            <person name="Salamov A."/>
            <person name="Andreopoulos B."/>
            <person name="Baker S."/>
            <person name="Barry K."/>
            <person name="Bills G."/>
            <person name="Bluhm B."/>
            <person name="Cannon C."/>
            <person name="Castanera R."/>
            <person name="Culley D."/>
            <person name="Daum C."/>
            <person name="Ezra D."/>
            <person name="Gonzalez J."/>
            <person name="Henrissat B."/>
            <person name="Kuo A."/>
            <person name="Liang C."/>
            <person name="Lipzen A."/>
            <person name="Lutzoni F."/>
            <person name="Magnuson J."/>
            <person name="Mondo S."/>
            <person name="Nolan M."/>
            <person name="Ohm R."/>
            <person name="Pangilinan J."/>
            <person name="Park H.-J."/>
            <person name="Ramirez L."/>
            <person name="Alfaro M."/>
            <person name="Sun H."/>
            <person name="Tritt A."/>
            <person name="Yoshinaga Y."/>
            <person name="Zwiers L.-H."/>
            <person name="Turgeon B."/>
            <person name="Goodwin S."/>
            <person name="Spatafora J."/>
            <person name="Crous P."/>
            <person name="Grigoriev I."/>
        </authorList>
    </citation>
    <scope>NUCLEOTIDE SEQUENCE</scope>
    <source>
        <strain evidence="2">SCOH1-5</strain>
    </source>
</reference>
<evidence type="ECO:0000313" key="2">
    <source>
        <dbReference type="EMBL" id="KAF2209426.1"/>
    </source>
</evidence>
<dbReference type="AlphaFoldDB" id="A0A6A6F6K4"/>
<gene>
    <name evidence="2" type="ORF">CERZMDRAFT_100218</name>
</gene>
<dbReference type="OrthoDB" id="10323780at2759"/>
<accession>A0A6A6F6K4</accession>